<sequence>MRRPAVVFDLDGTLFDAWSVAREAFAATFRRLRSEAGIGVDLPSEAVLRAQLGKTYAEMWAALLPGRELALYALADAWMYEAELALIRQGKGRLYPGVPEVLQALTERGLPLFIASNGREEYVAAVIDHFDLRRHFVDLYSAGRFRTATKSALVAKLRTTYGLASGLMVGDRKSDVDAGRENGFLTVGCLYGYGDAAELREADVTIEAPQELLALPVLAGRG</sequence>
<dbReference type="PANTHER" id="PTHR43434:SF1">
    <property type="entry name" value="PHOSPHOGLYCOLATE PHOSPHATASE"/>
    <property type="match status" value="1"/>
</dbReference>
<dbReference type="Gene3D" id="3.40.50.1000">
    <property type="entry name" value="HAD superfamily/HAD-like"/>
    <property type="match status" value="1"/>
</dbReference>
<evidence type="ECO:0000313" key="1">
    <source>
        <dbReference type="EMBL" id="MBT9283126.1"/>
    </source>
</evidence>
<dbReference type="GO" id="GO:0006281">
    <property type="term" value="P:DNA repair"/>
    <property type="evidence" value="ECO:0007669"/>
    <property type="project" value="TreeGrafter"/>
</dbReference>
<dbReference type="InterPro" id="IPR036412">
    <property type="entry name" value="HAD-like_sf"/>
</dbReference>
<organism evidence="1 2">
    <name type="scientific">Hydrogenibacillus schlegelii</name>
    <name type="common">Bacillus schlegelii</name>
    <dbReference type="NCBI Taxonomy" id="1484"/>
    <lineage>
        <taxon>Bacteria</taxon>
        <taxon>Bacillati</taxon>
        <taxon>Bacillota</taxon>
        <taxon>Bacilli</taxon>
        <taxon>Bacillales</taxon>
        <taxon>Bacillales Family X. Incertae Sedis</taxon>
        <taxon>Hydrogenibacillus</taxon>
    </lineage>
</organism>
<evidence type="ECO:0000313" key="2">
    <source>
        <dbReference type="Proteomes" id="UP000748108"/>
    </source>
</evidence>
<accession>A0A947D312</accession>
<dbReference type="SUPFAM" id="SSF56784">
    <property type="entry name" value="HAD-like"/>
    <property type="match status" value="1"/>
</dbReference>
<dbReference type="SFLD" id="SFLDS00003">
    <property type="entry name" value="Haloacid_Dehalogenase"/>
    <property type="match status" value="1"/>
</dbReference>
<reference evidence="1" key="1">
    <citation type="journal article" date="2021" name="Microbiology">
        <title>Metagenomic Analysis of the Microbial Community in the Underground Coal Fire Area (Kemerovo Region, Russia) Revealed Predominance of Thermophilic Members of the Phyla Deinococcus-thermus, Aquificae, and Firmicutes.</title>
        <authorList>
            <person name="Kadnikov V."/>
            <person name="Mardanov A.V."/>
            <person name="Beletsky A.V."/>
            <person name="Karnachuk O.V."/>
            <person name="Ravin N.V."/>
        </authorList>
    </citation>
    <scope>NUCLEOTIDE SEQUENCE</scope>
    <source>
        <strain evidence="1">RBS10-49</strain>
    </source>
</reference>
<dbReference type="Gene3D" id="1.10.150.240">
    <property type="entry name" value="Putative phosphatase, domain 2"/>
    <property type="match status" value="1"/>
</dbReference>
<dbReference type="InterPro" id="IPR050155">
    <property type="entry name" value="HAD-like_hydrolase_sf"/>
</dbReference>
<dbReference type="Pfam" id="PF00702">
    <property type="entry name" value="Hydrolase"/>
    <property type="match status" value="1"/>
</dbReference>
<proteinExistence type="predicted"/>
<protein>
    <submittedName>
        <fullName evidence="1">HAD hydrolase-like protein</fullName>
    </submittedName>
</protein>
<dbReference type="InterPro" id="IPR023198">
    <property type="entry name" value="PGP-like_dom2"/>
</dbReference>
<dbReference type="AlphaFoldDB" id="A0A947D312"/>
<keyword evidence="1" id="KW-0378">Hydrolase</keyword>
<dbReference type="EMBL" id="JAHHQF010000078">
    <property type="protein sequence ID" value="MBT9283126.1"/>
    <property type="molecule type" value="Genomic_DNA"/>
</dbReference>
<dbReference type="GO" id="GO:0005829">
    <property type="term" value="C:cytosol"/>
    <property type="evidence" value="ECO:0007669"/>
    <property type="project" value="TreeGrafter"/>
</dbReference>
<dbReference type="InterPro" id="IPR023214">
    <property type="entry name" value="HAD_sf"/>
</dbReference>
<dbReference type="RefSeq" id="WP_066200358.1">
    <property type="nucleotide sequence ID" value="NZ_CBCSAS010000021.1"/>
</dbReference>
<comment type="caution">
    <text evidence="1">The sequence shown here is derived from an EMBL/GenBank/DDBJ whole genome shotgun (WGS) entry which is preliminary data.</text>
</comment>
<dbReference type="SFLD" id="SFLDG01129">
    <property type="entry name" value="C1.5:_HAD__Beta-PGM__Phosphata"/>
    <property type="match status" value="1"/>
</dbReference>
<dbReference type="Proteomes" id="UP000748108">
    <property type="component" value="Unassembled WGS sequence"/>
</dbReference>
<gene>
    <name evidence="1" type="ORF">KM312_10890</name>
</gene>
<dbReference type="PANTHER" id="PTHR43434">
    <property type="entry name" value="PHOSPHOGLYCOLATE PHOSPHATASE"/>
    <property type="match status" value="1"/>
</dbReference>
<dbReference type="GO" id="GO:0008967">
    <property type="term" value="F:phosphoglycolate phosphatase activity"/>
    <property type="evidence" value="ECO:0007669"/>
    <property type="project" value="TreeGrafter"/>
</dbReference>
<name>A0A947D312_HYDSH</name>